<feature type="transmembrane region" description="Helical" evidence="2">
    <location>
        <begin position="75"/>
        <end position="94"/>
    </location>
</feature>
<dbReference type="InterPro" id="IPR017850">
    <property type="entry name" value="Alkaline_phosphatase_core_sf"/>
</dbReference>
<dbReference type="InterPro" id="IPR000917">
    <property type="entry name" value="Sulfatase_N"/>
</dbReference>
<dbReference type="PANTHER" id="PTHR42693:SF33">
    <property type="entry name" value="ARYLSULFATASE"/>
    <property type="match status" value="1"/>
</dbReference>
<dbReference type="GO" id="GO:0004065">
    <property type="term" value="F:arylsulfatase activity"/>
    <property type="evidence" value="ECO:0007669"/>
    <property type="project" value="TreeGrafter"/>
</dbReference>
<feature type="domain" description="Sulfatase N-terminal" evidence="3">
    <location>
        <begin position="185"/>
        <end position="517"/>
    </location>
</feature>
<protein>
    <recommendedName>
        <fullName evidence="3">Sulfatase N-terminal domain-containing protein</fullName>
    </recommendedName>
</protein>
<dbReference type="AlphaFoldDB" id="A0A419EP09"/>
<evidence type="ECO:0000313" key="5">
    <source>
        <dbReference type="Proteomes" id="UP000285961"/>
    </source>
</evidence>
<sequence>MPPTRDKSVTSLCVSFLLVSTLFLFGPLNLYLTNIAEFRATFSQLCPFFVAAWAISFILLTSLLLTLKSSIYEKAISLCFAVGLLLWIQGNILVRRYGLLDGREIDWDAQAVSGVIDVTLWITVIIAAFFASSLCARIVRQASLALILIQLISVALLIPQGRGKPGSHNPVANEEPIFNFSNEHNVIILVLDSLQSDYFREIINENSYYKDIFKGFTYYRNTVGGYPFTHAVVSLMLTGRYYENTVPYDEFAKEVFSSDSLPKILKKAGYQVDLLKNEDLALFYVDETIASHLGSLRHLIGERIFREEGVIVEAGFLFDVTLFRYLPHTLKRKVYNNQKWFFATLCFEKFIQESPANQYVDAWRYRVDIEFIRKMAQIAKPDSDRPTFKYIHLWIPHPPPRVNEHLKYEELERSRDGYKRQTRGALNLANMLLEALRRMGVYDKTMVFVLADHGYGQRIEMGEHTPGKDANLKISPLDKMKGAAYPLLLVKPFRATGELRVSDAPVSLSDVAKTVLSELKLDGEIPGASIFSMRDSDSRSRRFLFHNNERVYIGKDYYLAPMEEYIVSGPVWQDESWHPTNRAFAHDGVKYLPPRDR</sequence>
<evidence type="ECO:0000256" key="2">
    <source>
        <dbReference type="SAM" id="Phobius"/>
    </source>
</evidence>
<dbReference type="Pfam" id="PF00884">
    <property type="entry name" value="Sulfatase"/>
    <property type="match status" value="1"/>
</dbReference>
<gene>
    <name evidence="4" type="ORF">C4532_19245</name>
</gene>
<dbReference type="PANTHER" id="PTHR42693">
    <property type="entry name" value="ARYLSULFATASE FAMILY MEMBER"/>
    <property type="match status" value="1"/>
</dbReference>
<feature type="transmembrane region" description="Helical" evidence="2">
    <location>
        <begin position="42"/>
        <end position="63"/>
    </location>
</feature>
<feature type="transmembrane region" description="Helical" evidence="2">
    <location>
        <begin position="142"/>
        <end position="159"/>
    </location>
</feature>
<name>A0A419EP09_9BACT</name>
<reference evidence="4 5" key="1">
    <citation type="journal article" date="2017" name="ISME J.">
        <title>Energy and carbon metabolisms in a deep terrestrial subsurface fluid microbial community.</title>
        <authorList>
            <person name="Momper L."/>
            <person name="Jungbluth S.P."/>
            <person name="Lee M.D."/>
            <person name="Amend J.P."/>
        </authorList>
    </citation>
    <scope>NUCLEOTIDE SEQUENCE [LARGE SCALE GENOMIC DNA]</scope>
    <source>
        <strain evidence="4">SURF_17</strain>
    </source>
</reference>
<proteinExistence type="inferred from homology"/>
<dbReference type="EMBL" id="QZKI01000140">
    <property type="protein sequence ID" value="RJP64430.1"/>
    <property type="molecule type" value="Genomic_DNA"/>
</dbReference>
<evidence type="ECO:0000259" key="3">
    <source>
        <dbReference type="Pfam" id="PF00884"/>
    </source>
</evidence>
<feature type="transmembrane region" description="Helical" evidence="2">
    <location>
        <begin position="114"/>
        <end position="135"/>
    </location>
</feature>
<organism evidence="4 5">
    <name type="scientific">Candidatus Abyssobacteria bacterium SURF_17</name>
    <dbReference type="NCBI Taxonomy" id="2093361"/>
    <lineage>
        <taxon>Bacteria</taxon>
        <taxon>Pseudomonadati</taxon>
        <taxon>Candidatus Hydrogenedentota</taxon>
        <taxon>Candidatus Abyssobacteria</taxon>
    </lineage>
</organism>
<dbReference type="Gene3D" id="3.40.720.10">
    <property type="entry name" value="Alkaline Phosphatase, subunit A"/>
    <property type="match status" value="1"/>
</dbReference>
<feature type="transmembrane region" description="Helical" evidence="2">
    <location>
        <begin position="12"/>
        <end position="30"/>
    </location>
</feature>
<dbReference type="SUPFAM" id="SSF53649">
    <property type="entry name" value="Alkaline phosphatase-like"/>
    <property type="match status" value="1"/>
</dbReference>
<evidence type="ECO:0000256" key="1">
    <source>
        <dbReference type="ARBA" id="ARBA00008779"/>
    </source>
</evidence>
<dbReference type="InterPro" id="IPR050738">
    <property type="entry name" value="Sulfatase"/>
</dbReference>
<comment type="caution">
    <text evidence="4">The sequence shown here is derived from an EMBL/GenBank/DDBJ whole genome shotgun (WGS) entry which is preliminary data.</text>
</comment>
<keyword evidence="2" id="KW-1133">Transmembrane helix</keyword>
<dbReference type="Proteomes" id="UP000285961">
    <property type="component" value="Unassembled WGS sequence"/>
</dbReference>
<comment type="similarity">
    <text evidence="1">Belongs to the sulfatase family.</text>
</comment>
<evidence type="ECO:0000313" key="4">
    <source>
        <dbReference type="EMBL" id="RJP64430.1"/>
    </source>
</evidence>
<accession>A0A419EP09</accession>
<keyword evidence="2" id="KW-0472">Membrane</keyword>
<keyword evidence="2" id="KW-0812">Transmembrane</keyword>